<dbReference type="InterPro" id="IPR013228">
    <property type="entry name" value="PE-PPE_C"/>
</dbReference>
<keyword evidence="5" id="KW-1185">Reference proteome</keyword>
<organism evidence="4 5">
    <name type="scientific">Mycolicibacterium agri</name>
    <name type="common">Mycobacterium agri</name>
    <dbReference type="NCBI Taxonomy" id="36811"/>
    <lineage>
        <taxon>Bacteria</taxon>
        <taxon>Bacillati</taxon>
        <taxon>Actinomycetota</taxon>
        <taxon>Actinomycetes</taxon>
        <taxon>Mycobacteriales</taxon>
        <taxon>Mycobacteriaceae</taxon>
        <taxon>Mycolicibacterium</taxon>
    </lineage>
</organism>
<dbReference type="Proteomes" id="UP000465302">
    <property type="component" value="Unassembled WGS sequence"/>
</dbReference>
<dbReference type="EMBL" id="BLKS01000004">
    <property type="protein sequence ID" value="GFG55627.1"/>
    <property type="molecule type" value="Genomic_DNA"/>
</dbReference>
<dbReference type="OrthoDB" id="4568361at2"/>
<feature type="region of interest" description="Disordered" evidence="1">
    <location>
        <begin position="400"/>
        <end position="430"/>
    </location>
</feature>
<feature type="domain" description="PE-PPE" evidence="2">
    <location>
        <begin position="81"/>
        <end position="334"/>
    </location>
</feature>
<evidence type="ECO:0000313" key="5">
    <source>
        <dbReference type="Proteomes" id="UP000220914"/>
    </source>
</evidence>
<feature type="compositionally biased region" description="Low complexity" evidence="1">
    <location>
        <begin position="441"/>
        <end position="454"/>
    </location>
</feature>
<dbReference type="Proteomes" id="UP000220914">
    <property type="component" value="Unassembled WGS sequence"/>
</dbReference>
<evidence type="ECO:0000313" key="3">
    <source>
        <dbReference type="EMBL" id="GFG55627.1"/>
    </source>
</evidence>
<dbReference type="RefSeq" id="WP_097940969.1">
    <property type="nucleotide sequence ID" value="NZ_BLKS01000004.1"/>
</dbReference>
<proteinExistence type="predicted"/>
<evidence type="ECO:0000259" key="2">
    <source>
        <dbReference type="Pfam" id="PF08237"/>
    </source>
</evidence>
<name>A0A2A7N1J9_MYCAG</name>
<evidence type="ECO:0000313" key="4">
    <source>
        <dbReference type="EMBL" id="PEG37627.1"/>
    </source>
</evidence>
<dbReference type="InterPro" id="IPR029058">
    <property type="entry name" value="AB_hydrolase_fold"/>
</dbReference>
<reference evidence="3" key="3">
    <citation type="submission" date="2020-02" db="EMBL/GenBank/DDBJ databases">
        <authorList>
            <person name="Matsumoto Y."/>
            <person name="Motooka D."/>
            <person name="Nakamura S."/>
        </authorList>
    </citation>
    <scope>NUCLEOTIDE SEQUENCE</scope>
    <source>
        <strain evidence="3">JCM 6377</strain>
    </source>
</reference>
<dbReference type="EMBL" id="PDCP01000025">
    <property type="protein sequence ID" value="PEG37627.1"/>
    <property type="molecule type" value="Genomic_DNA"/>
</dbReference>
<feature type="region of interest" description="Disordered" evidence="1">
    <location>
        <begin position="488"/>
        <end position="536"/>
    </location>
</feature>
<accession>A0A2A7N1J9</accession>
<comment type="caution">
    <text evidence="4">The sequence shown here is derived from an EMBL/GenBank/DDBJ whole genome shotgun (WGS) entry which is preliminary data.</text>
</comment>
<reference evidence="4 5" key="1">
    <citation type="submission" date="2017-10" db="EMBL/GenBank/DDBJ databases">
        <title>The new phylogeny of genus Mycobacterium.</title>
        <authorList>
            <person name="Tortoli E."/>
            <person name="Trovato A."/>
            <person name="Cirillo D.M."/>
        </authorList>
    </citation>
    <scope>NUCLEOTIDE SEQUENCE [LARGE SCALE GENOMIC DNA]</scope>
    <source>
        <strain evidence="4 5">CCUG37673</strain>
    </source>
</reference>
<protein>
    <submittedName>
        <fullName evidence="4">PE-PPE domain-containing protein</fullName>
    </submittedName>
</protein>
<sequence length="536" mass="56353">MKAIARSLVVILVAVLTVPALVVSVAITSAVQLLAATALIMGGTQHPLSSTGDTDAFVNEYFGQALNHYIVHGTGQNGEITPYAVVYPAEFFPAFGTTTFENSVSDGVGNLGHCLGAAAGTCSVNNNPGVNGNGNPPAPGDGEYFIVFGYSQSAVVASLVKNQMIEDGDLNPYLDGTEFFLVSNPMRANGGILARGFEGFTIPIIGIPFYGPTKNSCDGPTCSPDDDYVFPTVDAAAQYDFLGGDAPARLSPLAFANSIASYALLHGNMPTRNIDDGVDKDVQIVYQGKYGDTTYYMVTAPRLPLLMLLEQAGVPGPALALPDALLRVWIEDKYRRDLSPGQHVKFQLSPIGNPINLVGNMLGAIPVGIDDTVQQATGPNSTLRPLGTANVYRPFGVGGPVYDKTTGEQAEDNVGVPNPTPEVTSEATPEITPEAPLALTQPEPAAKQAAAKEQTNVIEAQQGETPDASAPSKATRPRPLQVIRESLNFNPPKRPLGIRPGNGPLSRIVKTLTGQRPTGTKANQPDNEPSDSGDSE</sequence>
<dbReference type="Pfam" id="PF08237">
    <property type="entry name" value="PE-PPE"/>
    <property type="match status" value="1"/>
</dbReference>
<feature type="compositionally biased region" description="Polar residues" evidence="1">
    <location>
        <begin position="512"/>
        <end position="527"/>
    </location>
</feature>
<gene>
    <name evidence="4" type="ORF">CQY20_15500</name>
    <name evidence="3" type="ORF">MAGR_70680</name>
</gene>
<evidence type="ECO:0000256" key="1">
    <source>
        <dbReference type="SAM" id="MobiDB-lite"/>
    </source>
</evidence>
<dbReference type="AlphaFoldDB" id="A0A2A7N1J9"/>
<dbReference type="Gene3D" id="3.40.50.1820">
    <property type="entry name" value="alpha/beta hydrolase"/>
    <property type="match status" value="1"/>
</dbReference>
<evidence type="ECO:0000313" key="6">
    <source>
        <dbReference type="Proteomes" id="UP000465302"/>
    </source>
</evidence>
<feature type="region of interest" description="Disordered" evidence="1">
    <location>
        <begin position="435"/>
        <end position="454"/>
    </location>
</feature>
<reference evidence="3 6" key="2">
    <citation type="journal article" date="2019" name="Emerg. Microbes Infect.">
        <title>Comprehensive subspecies identification of 175 nontuberculous mycobacteria species based on 7547 genomic profiles.</title>
        <authorList>
            <person name="Matsumoto Y."/>
            <person name="Kinjo T."/>
            <person name="Motooka D."/>
            <person name="Nabeya D."/>
            <person name="Jung N."/>
            <person name="Uechi K."/>
            <person name="Horii T."/>
            <person name="Iida T."/>
            <person name="Fujita J."/>
            <person name="Nakamura S."/>
        </authorList>
    </citation>
    <scope>NUCLEOTIDE SEQUENCE [LARGE SCALE GENOMIC DNA]</scope>
    <source>
        <strain evidence="3 6">JCM 6377</strain>
    </source>
</reference>